<dbReference type="InterPro" id="IPR006059">
    <property type="entry name" value="SBP"/>
</dbReference>
<feature type="compositionally biased region" description="Polar residues" evidence="5">
    <location>
        <begin position="25"/>
        <end position="41"/>
    </location>
</feature>
<comment type="caution">
    <text evidence="6">The sequence shown here is derived from an EMBL/GenBank/DDBJ whole genome shotgun (WGS) entry which is preliminary data.</text>
</comment>
<dbReference type="RefSeq" id="WP_378095676.1">
    <property type="nucleotide sequence ID" value="NZ_JBHSEP010000007.1"/>
</dbReference>
<dbReference type="PROSITE" id="PS51257">
    <property type="entry name" value="PROKAR_LIPOPROTEIN"/>
    <property type="match status" value="1"/>
</dbReference>
<dbReference type="Gene3D" id="3.40.190.10">
    <property type="entry name" value="Periplasmic binding protein-like II"/>
    <property type="match status" value="2"/>
</dbReference>
<comment type="subcellular location">
    <subcellularLocation>
        <location evidence="1">Cell envelope</location>
    </subcellularLocation>
</comment>
<dbReference type="EMBL" id="JBHSEP010000007">
    <property type="protein sequence ID" value="MFC4598907.1"/>
    <property type="molecule type" value="Genomic_DNA"/>
</dbReference>
<name>A0ABV9FAF3_9BACL</name>
<feature type="region of interest" description="Disordered" evidence="5">
    <location>
        <begin position="25"/>
        <end position="49"/>
    </location>
</feature>
<evidence type="ECO:0000313" key="7">
    <source>
        <dbReference type="Proteomes" id="UP001596028"/>
    </source>
</evidence>
<evidence type="ECO:0000313" key="6">
    <source>
        <dbReference type="EMBL" id="MFC4598907.1"/>
    </source>
</evidence>
<accession>A0ABV9FAF3</accession>
<dbReference type="PANTHER" id="PTHR43649:SF31">
    <property type="entry name" value="SN-GLYCEROL-3-PHOSPHATE-BINDING PERIPLASMIC PROTEIN UGPB"/>
    <property type="match status" value="1"/>
</dbReference>
<proteinExistence type="inferred from homology"/>
<evidence type="ECO:0000256" key="1">
    <source>
        <dbReference type="ARBA" id="ARBA00004196"/>
    </source>
</evidence>
<dbReference type="PANTHER" id="PTHR43649">
    <property type="entry name" value="ARABINOSE-BINDING PROTEIN-RELATED"/>
    <property type="match status" value="1"/>
</dbReference>
<evidence type="ECO:0000256" key="5">
    <source>
        <dbReference type="SAM" id="MobiDB-lite"/>
    </source>
</evidence>
<sequence length="449" mass="48898">MKAYRILSVIPALAILLGGCGSQMTGSHNETGSTTSLQNAGGSHAASGDVPATREIVEDVELVIWHTLTDHHQATMEKIIADFNASQDRITVIAQAQPYQDFDSKLMQAVRNGVGPDLVRTFPSNVVNYAAEDLIVDFAPYINDPGIGMPDFKGNIPEGIYEEITQWGDDQIYLLPTQITGEIFFYNKTLYDKLGLKAPKTWTELEENSRIIFEATGKPAFGADSAVDHYIDLIMQSGSPLIDAGAKKSAFNQEIGVEKLAWFARNVQDGIFRLVGEDQYFSNPFGSQAVASYIGSSAGVQYVEGAVAGQFEFATAPIPQEGPVKFFPSWMNGFVAFKSDPAKERAAYEFYKFHAKPEVMAEWTIAFGAVPVFYDAIETAEYQEYMNSNIAIQALAPQLEYVGFIPSIPGVSSVRNHLQAAIEAAALGTKTPAQALDEAEAASNRDLKG</sequence>
<gene>
    <name evidence="6" type="ORF">ACFO3S_11715</name>
</gene>
<reference evidence="7" key="1">
    <citation type="journal article" date="2019" name="Int. J. Syst. Evol. Microbiol.">
        <title>The Global Catalogue of Microorganisms (GCM) 10K type strain sequencing project: providing services to taxonomists for standard genome sequencing and annotation.</title>
        <authorList>
            <consortium name="The Broad Institute Genomics Platform"/>
            <consortium name="The Broad Institute Genome Sequencing Center for Infectious Disease"/>
            <person name="Wu L."/>
            <person name="Ma J."/>
        </authorList>
    </citation>
    <scope>NUCLEOTIDE SEQUENCE [LARGE SCALE GENOMIC DNA]</scope>
    <source>
        <strain evidence="7">CCUG 49571</strain>
    </source>
</reference>
<evidence type="ECO:0000256" key="3">
    <source>
        <dbReference type="ARBA" id="ARBA00022448"/>
    </source>
</evidence>
<organism evidence="6 7">
    <name type="scientific">Cohnella hongkongensis</name>
    <dbReference type="NCBI Taxonomy" id="178337"/>
    <lineage>
        <taxon>Bacteria</taxon>
        <taxon>Bacillati</taxon>
        <taxon>Bacillota</taxon>
        <taxon>Bacilli</taxon>
        <taxon>Bacillales</taxon>
        <taxon>Paenibacillaceae</taxon>
        <taxon>Cohnella</taxon>
    </lineage>
</organism>
<evidence type="ECO:0000256" key="4">
    <source>
        <dbReference type="ARBA" id="ARBA00022729"/>
    </source>
</evidence>
<comment type="similarity">
    <text evidence="2">Belongs to the bacterial solute-binding protein 1 family.</text>
</comment>
<dbReference type="Proteomes" id="UP001596028">
    <property type="component" value="Unassembled WGS sequence"/>
</dbReference>
<dbReference type="Pfam" id="PF13416">
    <property type="entry name" value="SBP_bac_8"/>
    <property type="match status" value="1"/>
</dbReference>
<protein>
    <submittedName>
        <fullName evidence="6">Extracellular solute-binding protein</fullName>
    </submittedName>
</protein>
<keyword evidence="4" id="KW-0732">Signal</keyword>
<dbReference type="SUPFAM" id="SSF53850">
    <property type="entry name" value="Periplasmic binding protein-like II"/>
    <property type="match status" value="1"/>
</dbReference>
<evidence type="ECO:0000256" key="2">
    <source>
        <dbReference type="ARBA" id="ARBA00008520"/>
    </source>
</evidence>
<keyword evidence="7" id="KW-1185">Reference proteome</keyword>
<keyword evidence="3" id="KW-0813">Transport</keyword>
<dbReference type="InterPro" id="IPR050490">
    <property type="entry name" value="Bact_solute-bd_prot1"/>
</dbReference>